<dbReference type="PANTHER" id="PTHR43106:SF1">
    <property type="entry name" value="DEHYDROGENASE-RELATED"/>
    <property type="match status" value="1"/>
</dbReference>
<evidence type="ECO:0000313" key="3">
    <source>
        <dbReference type="Proteomes" id="UP000010808"/>
    </source>
</evidence>
<proteinExistence type="predicted"/>
<dbReference type="PATRIC" id="fig|1121451.3.peg.1829"/>
<keyword evidence="3" id="KW-1185">Reference proteome</keyword>
<dbReference type="InterPro" id="IPR049516">
    <property type="entry name" value="FAD-depend_C"/>
</dbReference>
<sequence>MYLRAFDKRIAFLKFNAYKRIVACLRVLWNADLKINLEYIMSPKNTGKKEFDVIIVGGGPAGLFAAFYLGENTDLDVLVIEKGKSSLKRNCPITGDQECIKCKPCNILSGVGGAGLFSDGKLNYIHKLGKTDLTQFMPVSEAKALIDETEEIFNRFNMDGKVFPTDMEAAKNIRKDALKNGIDLLLIKQKHLGSDNLPGHIAAMAEYCKNKGITFQTNENVKDILIENGELTGVITSKGEYKAKNVILAPGRVGAEWMGAVAKRHDLAITQRGIEVGVRVEVHADIMRDLCDIIYDPTFFIRTNTYDDQVRTFCTNQGGFIALENYQDFICVNGHAYMDKKSENTNFAFLSKVVLEEPVTDNQAYGESIGKLATIIGGGKPILQRFGDLKRGRRSTWNRVRNSFIEPTMKNVTCGDIAMALPERIVRNLVEGLEKLNEVVPGVSNEETLLYAPEIKFFSTQVETSNVLETALEGLFVAGDGPGVAGNIVSASATGIIPAKEIARRAQK</sequence>
<dbReference type="PRINTS" id="PR00368">
    <property type="entry name" value="FADPNR"/>
</dbReference>
<name>L0RE74_9BACT</name>
<protein>
    <submittedName>
        <fullName evidence="2">FAD dependent oxidoreductase</fullName>
    </submittedName>
</protein>
<dbReference type="KEGG" id="dhy:DESAM_21589"/>
<evidence type="ECO:0000313" key="2">
    <source>
        <dbReference type="EMBL" id="CCO23866.1"/>
    </source>
</evidence>
<dbReference type="InterPro" id="IPR028348">
    <property type="entry name" value="FAD-binding_protein"/>
</dbReference>
<dbReference type="eggNOG" id="COG2509">
    <property type="taxonomic scope" value="Bacteria"/>
</dbReference>
<organism evidence="2 3">
    <name type="scientific">Maridesulfovibrio hydrothermalis AM13 = DSM 14728</name>
    <dbReference type="NCBI Taxonomy" id="1121451"/>
    <lineage>
        <taxon>Bacteria</taxon>
        <taxon>Pseudomonadati</taxon>
        <taxon>Thermodesulfobacteriota</taxon>
        <taxon>Desulfovibrionia</taxon>
        <taxon>Desulfovibrionales</taxon>
        <taxon>Desulfovibrionaceae</taxon>
        <taxon>Maridesulfovibrio</taxon>
    </lineage>
</organism>
<dbReference type="AlphaFoldDB" id="L0RE74"/>
<evidence type="ECO:0000259" key="1">
    <source>
        <dbReference type="Pfam" id="PF21688"/>
    </source>
</evidence>
<dbReference type="Gene3D" id="3.50.50.60">
    <property type="entry name" value="FAD/NAD(P)-binding domain"/>
    <property type="match status" value="2"/>
</dbReference>
<dbReference type="EMBL" id="FO203522">
    <property type="protein sequence ID" value="CCO23866.1"/>
    <property type="molecule type" value="Genomic_DNA"/>
</dbReference>
<dbReference type="PIRSF" id="PIRSF038984">
    <property type="entry name" value="FAD_binding_protein"/>
    <property type="match status" value="1"/>
</dbReference>
<dbReference type="SUPFAM" id="SSF51905">
    <property type="entry name" value="FAD/NAD(P)-binding domain"/>
    <property type="match status" value="1"/>
</dbReference>
<feature type="domain" description="FAD-dependent protein C-terminal" evidence="1">
    <location>
        <begin position="307"/>
        <end position="454"/>
    </location>
</feature>
<dbReference type="Pfam" id="PF21688">
    <property type="entry name" value="FAD-depend_C"/>
    <property type="match status" value="1"/>
</dbReference>
<dbReference type="PANTHER" id="PTHR43106">
    <property type="entry name" value="DEHYDROGENASE-RELATED"/>
    <property type="match status" value="1"/>
</dbReference>
<accession>L0RE74</accession>
<gene>
    <name evidence="2" type="ORF">DESAM_21589</name>
</gene>
<reference evidence="2 3" key="1">
    <citation type="submission" date="2012-10" db="EMBL/GenBank/DDBJ databases">
        <authorList>
            <person name="Genoscope - CEA"/>
        </authorList>
    </citation>
    <scope>NUCLEOTIDE SEQUENCE [LARGE SCALE GENOMIC DNA]</scope>
    <source>
        <strain evidence="3">AM13 / DSM 14728</strain>
    </source>
</reference>
<dbReference type="Proteomes" id="UP000010808">
    <property type="component" value="Chromosome"/>
</dbReference>
<dbReference type="InterPro" id="IPR036188">
    <property type="entry name" value="FAD/NAD-bd_sf"/>
</dbReference>
<dbReference type="Pfam" id="PF01946">
    <property type="entry name" value="Thi4"/>
    <property type="match status" value="1"/>
</dbReference>
<dbReference type="STRING" id="1121451.DESAM_21589"/>
<dbReference type="HOGENOM" id="CLU_046973_1_0_7"/>